<dbReference type="Gene3D" id="3.90.175.10">
    <property type="entry name" value="Diphtheria Toxin, domain 1"/>
    <property type="match status" value="1"/>
</dbReference>
<reference evidence="1 2" key="1">
    <citation type="submission" date="2021-03" db="EMBL/GenBank/DDBJ databases">
        <title>Genomic Encyclopedia of Type Strains, Phase IV (KMG-IV): sequencing the most valuable type-strain genomes for metagenomic binning, comparative biology and taxonomic classification.</title>
        <authorList>
            <person name="Goeker M."/>
        </authorList>
    </citation>
    <scope>NUCLEOTIDE SEQUENCE [LARGE SCALE GENOMIC DNA]</scope>
    <source>
        <strain evidence="1 2">DSM 21600</strain>
    </source>
</reference>
<name>A0ABS4DTN1_9HYPH</name>
<evidence type="ECO:0000313" key="1">
    <source>
        <dbReference type="EMBL" id="MBP1849058.1"/>
    </source>
</evidence>
<gene>
    <name evidence="1" type="ORF">J2Z17_000475</name>
</gene>
<comment type="caution">
    <text evidence="1">The sequence shown here is derived from an EMBL/GenBank/DDBJ whole genome shotgun (WGS) entry which is preliminary data.</text>
</comment>
<accession>A0ABS4DTN1</accession>
<dbReference type="SUPFAM" id="SSF56399">
    <property type="entry name" value="ADP-ribosylation"/>
    <property type="match status" value="1"/>
</dbReference>
<sequence length="188" mass="20911">MFFLGYHGTSEAHAFSILQNGVLAEKLSPNGQIGKGFYIAKMNKRLPSWASTIATHEGRKARADAWYSKSYLERVLLYLTGNNNLPVPPEAKKTVLKVYATKPLDDLKWSVMQISTLQMIKLTGGLSAEMENANLPEWLQMVVPPDQVQHLVCTRDDGVVEHSTAWLAREAPAPSARPAGRPQRRLSL</sequence>
<proteinExistence type="predicted"/>
<protein>
    <recommendedName>
        <fullName evidence="3">DUF3990 domain-containing protein</fullName>
    </recommendedName>
</protein>
<dbReference type="RefSeq" id="WP_209941867.1">
    <property type="nucleotide sequence ID" value="NZ_JAGGJU010000001.1"/>
</dbReference>
<evidence type="ECO:0008006" key="3">
    <source>
        <dbReference type="Google" id="ProtNLM"/>
    </source>
</evidence>
<organism evidence="1 2">
    <name type="scientific">Rhizobium halophytocola</name>
    <dbReference type="NCBI Taxonomy" id="735519"/>
    <lineage>
        <taxon>Bacteria</taxon>
        <taxon>Pseudomonadati</taxon>
        <taxon>Pseudomonadota</taxon>
        <taxon>Alphaproteobacteria</taxon>
        <taxon>Hyphomicrobiales</taxon>
        <taxon>Rhizobiaceae</taxon>
        <taxon>Rhizobium/Agrobacterium group</taxon>
        <taxon>Rhizobium</taxon>
    </lineage>
</organism>
<keyword evidence="2" id="KW-1185">Reference proteome</keyword>
<dbReference type="Proteomes" id="UP000759443">
    <property type="component" value="Unassembled WGS sequence"/>
</dbReference>
<evidence type="ECO:0000313" key="2">
    <source>
        <dbReference type="Proteomes" id="UP000759443"/>
    </source>
</evidence>
<dbReference type="EMBL" id="JAGGJU010000001">
    <property type="protein sequence ID" value="MBP1849058.1"/>
    <property type="molecule type" value="Genomic_DNA"/>
</dbReference>